<dbReference type="Gene3D" id="3.40.50.1820">
    <property type="entry name" value="alpha/beta hydrolase"/>
    <property type="match status" value="1"/>
</dbReference>
<feature type="domain" description="AB hydrolase-1" evidence="1">
    <location>
        <begin position="26"/>
        <end position="246"/>
    </location>
</feature>
<dbReference type="InterPro" id="IPR029058">
    <property type="entry name" value="AB_hydrolase_fold"/>
</dbReference>
<dbReference type="PRINTS" id="PR00111">
    <property type="entry name" value="ABHYDROLASE"/>
</dbReference>
<protein>
    <recommendedName>
        <fullName evidence="1">AB hydrolase-1 domain-containing protein</fullName>
    </recommendedName>
</protein>
<evidence type="ECO:0000259" key="1">
    <source>
        <dbReference type="Pfam" id="PF00561"/>
    </source>
</evidence>
<evidence type="ECO:0000313" key="3">
    <source>
        <dbReference type="Proteomes" id="UP000614996"/>
    </source>
</evidence>
<organism evidence="2 3">
    <name type="scientific">Actinocatenispora comari</name>
    <dbReference type="NCBI Taxonomy" id="2807577"/>
    <lineage>
        <taxon>Bacteria</taxon>
        <taxon>Bacillati</taxon>
        <taxon>Actinomycetota</taxon>
        <taxon>Actinomycetes</taxon>
        <taxon>Micromonosporales</taxon>
        <taxon>Micromonosporaceae</taxon>
        <taxon>Actinocatenispora</taxon>
    </lineage>
</organism>
<accession>A0A8J4AD71</accession>
<proteinExistence type="predicted"/>
<evidence type="ECO:0000313" key="2">
    <source>
        <dbReference type="EMBL" id="GIL28354.1"/>
    </source>
</evidence>
<dbReference type="InterPro" id="IPR050228">
    <property type="entry name" value="Carboxylesterase_BioH"/>
</dbReference>
<comment type="caution">
    <text evidence="2">The sequence shown here is derived from an EMBL/GenBank/DDBJ whole genome shotgun (WGS) entry which is preliminary data.</text>
</comment>
<dbReference type="EMBL" id="BOPO01000063">
    <property type="protein sequence ID" value="GIL28354.1"/>
    <property type="molecule type" value="Genomic_DNA"/>
</dbReference>
<gene>
    <name evidence="2" type="ORF">NUM_36080</name>
</gene>
<dbReference type="InterPro" id="IPR000073">
    <property type="entry name" value="AB_hydrolase_1"/>
</dbReference>
<name>A0A8J4AD71_9ACTN</name>
<dbReference type="AlphaFoldDB" id="A0A8J4AD71"/>
<dbReference type="Pfam" id="PF00561">
    <property type="entry name" value="Abhydrolase_1"/>
    <property type="match status" value="1"/>
</dbReference>
<dbReference type="Proteomes" id="UP000614996">
    <property type="component" value="Unassembled WGS sequence"/>
</dbReference>
<reference evidence="3" key="1">
    <citation type="journal article" date="2021" name="Int. J. Syst. Evol. Microbiol.">
        <title>Actinocatenispora comari sp. nov., an endophytic actinomycete isolated from aerial parts of Comarum salesowianum.</title>
        <authorList>
            <person name="Oyunbileg N."/>
            <person name="Iizaka Y."/>
            <person name="Hamada M."/>
            <person name="Davaapurev B.O."/>
            <person name="Fukumoto A."/>
            <person name="Tsetseg B."/>
            <person name="Kato F."/>
            <person name="Tamura T."/>
            <person name="Batkhuu J."/>
            <person name="Anzai Y."/>
        </authorList>
    </citation>
    <scope>NUCLEOTIDE SEQUENCE [LARGE SCALE GENOMIC DNA]</scope>
    <source>
        <strain evidence="3">NUM-2625</strain>
    </source>
</reference>
<keyword evidence="3" id="KW-1185">Reference proteome</keyword>
<dbReference type="SUPFAM" id="SSF53474">
    <property type="entry name" value="alpha/beta-Hydrolases"/>
    <property type="match status" value="1"/>
</dbReference>
<dbReference type="PANTHER" id="PTHR43194">
    <property type="entry name" value="HYDROLASE ALPHA/BETA FOLD FAMILY"/>
    <property type="match status" value="1"/>
</dbReference>
<dbReference type="GO" id="GO:0003824">
    <property type="term" value="F:catalytic activity"/>
    <property type="evidence" value="ECO:0007669"/>
    <property type="project" value="UniProtKB-ARBA"/>
</dbReference>
<dbReference type="PANTHER" id="PTHR43194:SF2">
    <property type="entry name" value="PEROXISOMAL MEMBRANE PROTEIN LPX1"/>
    <property type="match status" value="1"/>
</dbReference>
<sequence length="261" mass="29013">MTAMHHLTTPDGIRLAYADTGGTGRPLLALHGAFGRGRPFLSLADRLGPDWRIVAPDQRGHGRSDRAADYGREAFLADTATLVERLDLAPCVLVGHSLGGLNAFQLAARRPDLVRAFVVVDMAAELPPHDSDWLDGLPETYGSLDALRTEIEARVSLGEPLHFLEGAVETDQGWRLRWHPDDMREVKRQVFGEHWADWYASDQPALVLRGGASPIVPDDIARRMLDRPNTRLATIDDGTHDFYLTHRTRFHDAVAEFLTTL</sequence>